<organism evidence="1">
    <name type="scientific">Phenylobacterium glaciei</name>
    <dbReference type="NCBI Taxonomy" id="2803784"/>
    <lineage>
        <taxon>Bacteria</taxon>
        <taxon>Pseudomonadati</taxon>
        <taxon>Pseudomonadota</taxon>
        <taxon>Alphaproteobacteria</taxon>
        <taxon>Caulobacterales</taxon>
        <taxon>Caulobacteraceae</taxon>
        <taxon>Phenylobacterium</taxon>
    </lineage>
</organism>
<evidence type="ECO:0008006" key="2">
    <source>
        <dbReference type="Google" id="ProtNLM"/>
    </source>
</evidence>
<evidence type="ECO:0000313" key="1">
    <source>
        <dbReference type="EMBL" id="QQZ49356.1"/>
    </source>
</evidence>
<sequence>MALDQFSRLGFERASMSGIAQAAGSARRRCTITSTTRISCGAQPCWSCRRRSPRRRGFWPRRGRCAPRATAYGHAVLHRHVLAPSRAGPDRGAGGHGRR</sequence>
<reference evidence="1" key="1">
    <citation type="submission" date="2021-01" db="EMBL/GenBank/DDBJ databases">
        <title>Genome sequence of Phenylobacterium sp. 20VBR1 isolated from a valley glaceir, Ny-Alesund, Svalbard.</title>
        <authorList>
            <person name="Thomas F.A."/>
            <person name="Krishnan K.P."/>
            <person name="Sinha R.K."/>
        </authorList>
    </citation>
    <scope>NUCLEOTIDE SEQUENCE</scope>
    <source>
        <strain evidence="1">20VBR1</strain>
    </source>
</reference>
<name>A0A974P196_9CAUL</name>
<proteinExistence type="predicted"/>
<gene>
    <name evidence="1" type="ORF">JKL49_20340</name>
</gene>
<dbReference type="EMBL" id="CP068570">
    <property type="protein sequence ID" value="QQZ49356.1"/>
    <property type="molecule type" value="Genomic_DNA"/>
</dbReference>
<protein>
    <recommendedName>
        <fullName evidence="2">HTH tetR-type domain-containing protein</fullName>
    </recommendedName>
</protein>
<accession>A0A974P196</accession>
<dbReference type="AlphaFoldDB" id="A0A974P196"/>